<keyword evidence="1 2" id="KW-0732">Signal</keyword>
<evidence type="ECO:0000259" key="3">
    <source>
        <dbReference type="Pfam" id="PF13205"/>
    </source>
</evidence>
<feature type="signal peptide" evidence="2">
    <location>
        <begin position="1"/>
        <end position="21"/>
    </location>
</feature>
<name>A0A5B8YPR5_9FLAO</name>
<proteinExistence type="predicted"/>
<dbReference type="EMBL" id="CP042476">
    <property type="protein sequence ID" value="QED38316.1"/>
    <property type="molecule type" value="Genomic_DNA"/>
</dbReference>
<dbReference type="InterPro" id="IPR032812">
    <property type="entry name" value="SbsA_Ig"/>
</dbReference>
<dbReference type="OrthoDB" id="9809989at2"/>
<organism evidence="4 5">
    <name type="scientific">Antarcticibacterium arcticum</name>
    <dbReference type="NCBI Taxonomy" id="2585771"/>
    <lineage>
        <taxon>Bacteria</taxon>
        <taxon>Pseudomonadati</taxon>
        <taxon>Bacteroidota</taxon>
        <taxon>Flavobacteriia</taxon>
        <taxon>Flavobacteriales</taxon>
        <taxon>Flavobacteriaceae</taxon>
        <taxon>Antarcticibacterium</taxon>
    </lineage>
</organism>
<evidence type="ECO:0000256" key="1">
    <source>
        <dbReference type="ARBA" id="ARBA00022729"/>
    </source>
</evidence>
<dbReference type="Pfam" id="PF13205">
    <property type="entry name" value="Big_5"/>
    <property type="match status" value="1"/>
</dbReference>
<dbReference type="AlphaFoldDB" id="A0A5B8YPR5"/>
<dbReference type="Proteomes" id="UP000321954">
    <property type="component" value="Chromosome"/>
</dbReference>
<evidence type="ECO:0000313" key="5">
    <source>
        <dbReference type="Proteomes" id="UP000321954"/>
    </source>
</evidence>
<dbReference type="KEGG" id="anp:FK178_11590"/>
<gene>
    <name evidence="4" type="ORF">FK178_11590</name>
</gene>
<keyword evidence="5" id="KW-1185">Reference proteome</keyword>
<accession>A0A5B8YPR5</accession>
<feature type="chain" id="PRO_5022800732" description="SbsA Ig-like domain-containing protein" evidence="2">
    <location>
        <begin position="22"/>
        <end position="536"/>
    </location>
</feature>
<sequence>MNKRFPILFLLLSTFFLVQCAKRGNPTGGDIDTTPPKFLRASPENYSTNFKSKEIRIYFDEYIKLDKAQEQIIISPPMSPRPEITPMGGPQKYIRIRITDTLQENTTYVVNFGRSVVDNNEANPLPFFKYVFSTGSYIDSLTVKGTVQDALLKEAEPFISVMLFEVNENFSDSLVYNEPPRYITNTLDSLRSFELTNLKAGTYQLVAVKDLNNDYKFSPAREKIAFLDSLITVPADTSYNLVLFRENLEFRPERPKQLAGNKLLVGYRGTVKPDSIAFEALSEVPADFDYRLTKVQNKDSIHFWMRPIVKTDSLKLRVTTPTRVDSLKLRITEMKPDTLQVTMEPSGSIEFTKNVILRANTPLVEKNDEFISIMNRDSVAVDFTSEIRPFENVVELNFTKNENQSYKITVLPGALRDFYGTTNDTLTRSLTTRAFSDYGNLSLSLQNVKSFPVIVQLTDEKGVVKAEKYSTGQTGLRFEFITPGKYLIRLIYDRNENRQWDTGNYLRGLKPEEIIYFPEVLDVRPNWDINQAFILN</sequence>
<evidence type="ECO:0000256" key="2">
    <source>
        <dbReference type="SAM" id="SignalP"/>
    </source>
</evidence>
<reference evidence="4 5" key="1">
    <citation type="submission" date="2019-08" db="EMBL/GenBank/DDBJ databases">
        <title>Antarcticibacterium arcticum sp. nov., a bacterium isolated from marine sediment of the Canadian Beaufort Sea.</title>
        <authorList>
            <person name="Lee Y.M."/>
            <person name="Baek K."/>
            <person name="Lee D.-H."/>
            <person name="Shin S.C."/>
            <person name="Jin Y.K."/>
            <person name="Park Y."/>
        </authorList>
    </citation>
    <scope>NUCLEOTIDE SEQUENCE [LARGE SCALE GENOMIC DNA]</scope>
    <source>
        <strain evidence="4 5">PAMC 28998</strain>
    </source>
</reference>
<dbReference type="RefSeq" id="WP_146835201.1">
    <property type="nucleotide sequence ID" value="NZ_CP042476.1"/>
</dbReference>
<protein>
    <recommendedName>
        <fullName evidence="3">SbsA Ig-like domain-containing protein</fullName>
    </recommendedName>
</protein>
<feature type="domain" description="SbsA Ig-like" evidence="3">
    <location>
        <begin position="32"/>
        <end position="134"/>
    </location>
</feature>
<evidence type="ECO:0000313" key="4">
    <source>
        <dbReference type="EMBL" id="QED38316.1"/>
    </source>
</evidence>